<evidence type="ECO:0000256" key="3">
    <source>
        <dbReference type="ARBA" id="ARBA00022553"/>
    </source>
</evidence>
<evidence type="ECO:0000313" key="14">
    <source>
        <dbReference type="Proteomes" id="UP001320119"/>
    </source>
</evidence>
<evidence type="ECO:0000256" key="5">
    <source>
        <dbReference type="ARBA" id="ARBA00022723"/>
    </source>
</evidence>
<dbReference type="RefSeq" id="WP_236982300.1">
    <property type="nucleotide sequence ID" value="NZ_AP023086.1"/>
</dbReference>
<evidence type="ECO:0000259" key="12">
    <source>
        <dbReference type="Pfam" id="PF01636"/>
    </source>
</evidence>
<comment type="catalytic activity">
    <reaction evidence="11">
        <text>L-threonyl-[protein] + ATP = O-phospho-L-threonyl-[protein] + ADP + H(+)</text>
        <dbReference type="Rhea" id="RHEA:46608"/>
        <dbReference type="Rhea" id="RHEA-COMP:11060"/>
        <dbReference type="Rhea" id="RHEA-COMP:11605"/>
        <dbReference type="ChEBI" id="CHEBI:15378"/>
        <dbReference type="ChEBI" id="CHEBI:30013"/>
        <dbReference type="ChEBI" id="CHEBI:30616"/>
        <dbReference type="ChEBI" id="CHEBI:61977"/>
        <dbReference type="ChEBI" id="CHEBI:456216"/>
        <dbReference type="EC" id="2.7.11.1"/>
    </reaction>
</comment>
<dbReference type="GO" id="GO:0000287">
    <property type="term" value="F:magnesium ion binding"/>
    <property type="evidence" value="ECO:0007669"/>
    <property type="project" value="UniProtKB-UniRule"/>
</dbReference>
<name>A0AAN1WIC4_9GAMM</name>
<comment type="similarity">
    <text evidence="11">Belongs to the SrkA/RdoA protein kinase family.</text>
</comment>
<dbReference type="InterPro" id="IPR011009">
    <property type="entry name" value="Kinase-like_dom_sf"/>
</dbReference>
<dbReference type="GO" id="GO:0004674">
    <property type="term" value="F:protein serine/threonine kinase activity"/>
    <property type="evidence" value="ECO:0007669"/>
    <property type="project" value="UniProtKB-UniRule"/>
</dbReference>
<dbReference type="KEGG" id="marq:MARGE09_P2340"/>
<keyword evidence="2 11" id="KW-0723">Serine/threonine-protein kinase</keyword>
<accession>A0AAN1WIC4</accession>
<sequence>MNVTEASPKEVSQAETPFSNLTPDFVLDAVESMGFVSDARIYTLNSYENRVYQVGIEDSQPLIAKFYRPERWTDKQILEEHAFSFELQDLEIPVVPPMLHEGNTLLNYKGYRIALFERRGGRAPELDCEDTLYSLGQYMGRIHAAGQATPFEHRPSLTVESFGSKSREFLLANNYIPASLLEAYTTITDQLLEKVTARFDLIDYTPIRLHGDCHPGNILWRDDKPNFVDLDDARNGPAVQDLWMLLSGEPERQHIQLANLVEGYEMFCDFQPKELGLIESLRSLRLMHYVAWLARRWNDPAFPMHFPWFNTERYWAQHINELREQLFALEQPSLKLMPDF</sequence>
<keyword evidence="7 11" id="KW-0418">Kinase</keyword>
<reference evidence="13 14" key="1">
    <citation type="journal article" date="2022" name="IScience">
        <title>An ultrasensitive nanofiber-based assay for enzymatic hydrolysis and deep-sea microbial degradation of cellulose.</title>
        <authorList>
            <person name="Tsudome M."/>
            <person name="Tachioka M."/>
            <person name="Miyazaki M."/>
            <person name="Uchimura K."/>
            <person name="Tsuda M."/>
            <person name="Takaki Y."/>
            <person name="Deguchi S."/>
        </authorList>
    </citation>
    <scope>NUCLEOTIDE SEQUENCE [LARGE SCALE GENOMIC DNA]</scope>
    <source>
        <strain evidence="13 14">GE09</strain>
    </source>
</reference>
<dbReference type="InterPro" id="IPR032882">
    <property type="entry name" value="SrkA/RdoA"/>
</dbReference>
<feature type="binding site" evidence="11">
    <location>
        <position position="229"/>
    </location>
    <ligand>
        <name>Mg(2+)</name>
        <dbReference type="ChEBI" id="CHEBI:18420"/>
    </ligand>
</feature>
<feature type="active site" description="Proton acceptor" evidence="11">
    <location>
        <position position="212"/>
    </location>
</feature>
<dbReference type="PANTHER" id="PTHR39573:SF1">
    <property type="entry name" value="STRESS RESPONSE KINASE A"/>
    <property type="match status" value="1"/>
</dbReference>
<dbReference type="HAMAP" id="MF_01497">
    <property type="entry name" value="SrkA_kinase"/>
    <property type="match status" value="1"/>
</dbReference>
<evidence type="ECO:0000256" key="11">
    <source>
        <dbReference type="HAMAP-Rule" id="MF_01497"/>
    </source>
</evidence>
<dbReference type="Proteomes" id="UP001320119">
    <property type="component" value="Chromosome"/>
</dbReference>
<comment type="subunit">
    <text evidence="11">Monomer.</text>
</comment>
<protein>
    <recommendedName>
        <fullName evidence="11">Stress response kinase A</fullName>
        <ecNumber evidence="11">2.7.11.1</ecNumber>
    </recommendedName>
    <alternativeName>
        <fullName evidence="11">Serine/threonine-protein kinase SrkA</fullName>
    </alternativeName>
</protein>
<evidence type="ECO:0000256" key="7">
    <source>
        <dbReference type="ARBA" id="ARBA00022777"/>
    </source>
</evidence>
<proteinExistence type="inferred from homology"/>
<feature type="site" description="ATP" evidence="11">
    <location>
        <position position="46"/>
    </location>
</feature>
<dbReference type="GO" id="GO:0005737">
    <property type="term" value="C:cytoplasm"/>
    <property type="evidence" value="ECO:0007669"/>
    <property type="project" value="UniProtKB-SubCell"/>
</dbReference>
<comment type="function">
    <text evidence="11">A protein kinase that phosphorylates Ser and Thr residues. Probably acts to suppress the effects of stress linked to accumulation of reactive oxygen species. Probably involved in the extracytoplasmic stress response.</text>
</comment>
<dbReference type="PANTHER" id="PTHR39573">
    <property type="entry name" value="STRESS RESPONSE KINASE A"/>
    <property type="match status" value="1"/>
</dbReference>
<dbReference type="Gene3D" id="1.20.1270.170">
    <property type="match status" value="1"/>
</dbReference>
<dbReference type="EC" id="2.7.11.1" evidence="11"/>
<evidence type="ECO:0000256" key="2">
    <source>
        <dbReference type="ARBA" id="ARBA00022527"/>
    </source>
</evidence>
<feature type="binding site" evidence="11">
    <location>
        <position position="217"/>
    </location>
    <ligand>
        <name>Mg(2+)</name>
        <dbReference type="ChEBI" id="CHEBI:18420"/>
    </ligand>
</feature>
<evidence type="ECO:0000256" key="1">
    <source>
        <dbReference type="ARBA" id="ARBA00022490"/>
    </source>
</evidence>
<evidence type="ECO:0000256" key="6">
    <source>
        <dbReference type="ARBA" id="ARBA00022741"/>
    </source>
</evidence>
<dbReference type="Pfam" id="PF01636">
    <property type="entry name" value="APH"/>
    <property type="match status" value="1"/>
</dbReference>
<evidence type="ECO:0000256" key="8">
    <source>
        <dbReference type="ARBA" id="ARBA00022840"/>
    </source>
</evidence>
<dbReference type="EMBL" id="AP023086">
    <property type="protein sequence ID" value="BCD98139.1"/>
    <property type="molecule type" value="Genomic_DNA"/>
</dbReference>
<dbReference type="SUPFAM" id="SSF56112">
    <property type="entry name" value="Protein kinase-like (PK-like)"/>
    <property type="match status" value="1"/>
</dbReference>
<keyword evidence="1 11" id="KW-0963">Cytoplasm</keyword>
<dbReference type="Gene3D" id="1.10.510.10">
    <property type="entry name" value="Transferase(Phosphotransferase) domain 1"/>
    <property type="match status" value="1"/>
</dbReference>
<keyword evidence="9 11" id="KW-0460">Magnesium</keyword>
<feature type="domain" description="Aminoglycoside phosphotransferase" evidence="12">
    <location>
        <begin position="47"/>
        <end position="265"/>
    </location>
</feature>
<keyword evidence="3 11" id="KW-0597">Phosphoprotein</keyword>
<evidence type="ECO:0000313" key="13">
    <source>
        <dbReference type="EMBL" id="BCD98139.1"/>
    </source>
</evidence>
<keyword evidence="5 11" id="KW-0479">Metal-binding</keyword>
<comment type="subcellular location">
    <subcellularLocation>
        <location evidence="11">Cytoplasm</location>
    </subcellularLocation>
</comment>
<keyword evidence="6 11" id="KW-0547">Nucleotide-binding</keyword>
<keyword evidence="8 11" id="KW-0067">ATP-binding</keyword>
<keyword evidence="10 11" id="KW-0346">Stress response</keyword>
<evidence type="ECO:0000256" key="4">
    <source>
        <dbReference type="ARBA" id="ARBA00022679"/>
    </source>
</evidence>
<comment type="catalytic activity">
    <reaction evidence="11">
        <text>L-seryl-[protein] + ATP = O-phospho-L-seryl-[protein] + ADP + H(+)</text>
        <dbReference type="Rhea" id="RHEA:17989"/>
        <dbReference type="Rhea" id="RHEA-COMP:9863"/>
        <dbReference type="Rhea" id="RHEA-COMP:11604"/>
        <dbReference type="ChEBI" id="CHEBI:15378"/>
        <dbReference type="ChEBI" id="CHEBI:29999"/>
        <dbReference type="ChEBI" id="CHEBI:30616"/>
        <dbReference type="ChEBI" id="CHEBI:83421"/>
        <dbReference type="ChEBI" id="CHEBI:456216"/>
        <dbReference type="EC" id="2.7.11.1"/>
    </reaction>
</comment>
<dbReference type="NCBIfam" id="NF008738">
    <property type="entry name" value="PRK11768.1"/>
    <property type="match status" value="1"/>
</dbReference>
<keyword evidence="14" id="KW-1185">Reference proteome</keyword>
<dbReference type="GO" id="GO:0005524">
    <property type="term" value="F:ATP binding"/>
    <property type="evidence" value="ECO:0007669"/>
    <property type="project" value="UniProtKB-UniRule"/>
</dbReference>
<keyword evidence="4 11" id="KW-0808">Transferase</keyword>
<feature type="active site" evidence="11">
    <location>
        <position position="229"/>
    </location>
</feature>
<dbReference type="InterPro" id="IPR002575">
    <property type="entry name" value="Aminoglycoside_PTrfase"/>
</dbReference>
<dbReference type="Gene3D" id="3.30.200.70">
    <property type="match status" value="1"/>
</dbReference>
<comment type="cofactor">
    <cofactor evidence="11">
        <name>Mg(2+)</name>
        <dbReference type="ChEBI" id="CHEBI:18420"/>
    </cofactor>
</comment>
<evidence type="ECO:0000256" key="9">
    <source>
        <dbReference type="ARBA" id="ARBA00022842"/>
    </source>
</evidence>
<evidence type="ECO:0000256" key="10">
    <source>
        <dbReference type="ARBA" id="ARBA00023016"/>
    </source>
</evidence>
<gene>
    <name evidence="11" type="primary">srkA</name>
    <name evidence="13" type="ORF">MARGE09_P2340</name>
</gene>
<dbReference type="AlphaFoldDB" id="A0AAN1WIC4"/>
<organism evidence="13 14">
    <name type="scientific">Marinagarivorans cellulosilyticus</name>
    <dbReference type="NCBI Taxonomy" id="2721545"/>
    <lineage>
        <taxon>Bacteria</taxon>
        <taxon>Pseudomonadati</taxon>
        <taxon>Pseudomonadota</taxon>
        <taxon>Gammaproteobacteria</taxon>
        <taxon>Cellvibrionales</taxon>
        <taxon>Cellvibrionaceae</taxon>
        <taxon>Marinagarivorans</taxon>
    </lineage>
</organism>